<keyword evidence="4" id="KW-1185">Reference proteome</keyword>
<dbReference type="AlphaFoldDB" id="K6Y1U4"/>
<sequence length="294" mass="32179">MEACGGTHYWARYAIEHGHKVKSMSARRVKAFRQGQKTDANDAAAIAIAALQPQVKSTRLLSIENQCQQGLVRIRELLVTQKVATAKQIRDLLLDFGFPIPKGDSALFGALSEILEDAENSLGMDFRMAIESQRKHLNQLLARLADIDARLATQIKADETCQRLQKLEGIGPVNAIALKLTLNTVEHFRNSREAAACVGVTPIQHSSGGKDKIGSISKSSGCKGLRSTLFEGSMAVIRQLDKREARTTKEVWVKDIVARRGKKVAAIALANKNVRTAYAMLKNGTDYQPSMLAA</sequence>
<dbReference type="Pfam" id="PF01548">
    <property type="entry name" value="DEDD_Tnp_IS110"/>
    <property type="match status" value="1"/>
</dbReference>
<dbReference type="EMBL" id="BAEO01000011">
    <property type="protein sequence ID" value="GAC17881.1"/>
    <property type="molecule type" value="Genomic_DNA"/>
</dbReference>
<dbReference type="PANTHER" id="PTHR33055:SF3">
    <property type="entry name" value="PUTATIVE TRANSPOSASE FOR IS117-RELATED"/>
    <property type="match status" value="1"/>
</dbReference>
<accession>K6Y1U4</accession>
<dbReference type="PANTHER" id="PTHR33055">
    <property type="entry name" value="TRANSPOSASE FOR INSERTION SEQUENCE ELEMENT IS1111A"/>
    <property type="match status" value="1"/>
</dbReference>
<dbReference type="NCBIfam" id="NF033542">
    <property type="entry name" value="transpos_IS110"/>
    <property type="match status" value="1"/>
</dbReference>
<name>K6Y1U4_9ALTE</name>
<dbReference type="GO" id="GO:0006313">
    <property type="term" value="P:DNA transposition"/>
    <property type="evidence" value="ECO:0007669"/>
    <property type="project" value="InterPro"/>
</dbReference>
<dbReference type="InterPro" id="IPR002525">
    <property type="entry name" value="Transp_IS110-like_N"/>
</dbReference>
<dbReference type="eggNOG" id="COG3547">
    <property type="taxonomic scope" value="Bacteria"/>
</dbReference>
<dbReference type="InterPro" id="IPR047650">
    <property type="entry name" value="Transpos_IS110"/>
</dbReference>
<evidence type="ECO:0000313" key="4">
    <source>
        <dbReference type="Proteomes" id="UP000006327"/>
    </source>
</evidence>
<dbReference type="Proteomes" id="UP000006327">
    <property type="component" value="Unassembled WGS sequence"/>
</dbReference>
<evidence type="ECO:0000313" key="3">
    <source>
        <dbReference type="EMBL" id="GAC17881.1"/>
    </source>
</evidence>
<evidence type="ECO:0000259" key="2">
    <source>
        <dbReference type="Pfam" id="PF02371"/>
    </source>
</evidence>
<dbReference type="InterPro" id="IPR003346">
    <property type="entry name" value="Transposase_20"/>
</dbReference>
<gene>
    <name evidence="3" type="ORF">GARC_0900</name>
</gene>
<dbReference type="STRING" id="493475.GARC_0900"/>
<reference evidence="3 4" key="1">
    <citation type="journal article" date="2017" name="Antonie Van Leeuwenhoek">
        <title>Rhizobium rhizosphaerae sp. nov., a novel species isolated from rice rhizosphere.</title>
        <authorList>
            <person name="Zhao J.J."/>
            <person name="Zhang J."/>
            <person name="Zhang R.J."/>
            <person name="Zhang C.W."/>
            <person name="Yin H.Q."/>
            <person name="Zhang X.X."/>
        </authorList>
    </citation>
    <scope>NUCLEOTIDE SEQUENCE [LARGE SCALE GENOMIC DNA]</scope>
    <source>
        <strain evidence="3 4">BSs20135</strain>
    </source>
</reference>
<organism evidence="3 4">
    <name type="scientific">Paraglaciecola arctica BSs20135</name>
    <dbReference type="NCBI Taxonomy" id="493475"/>
    <lineage>
        <taxon>Bacteria</taxon>
        <taxon>Pseudomonadati</taxon>
        <taxon>Pseudomonadota</taxon>
        <taxon>Gammaproteobacteria</taxon>
        <taxon>Alteromonadales</taxon>
        <taxon>Alteromonadaceae</taxon>
        <taxon>Paraglaciecola</taxon>
    </lineage>
</organism>
<evidence type="ECO:0000259" key="1">
    <source>
        <dbReference type="Pfam" id="PF01548"/>
    </source>
</evidence>
<comment type="caution">
    <text evidence="3">The sequence shown here is derived from an EMBL/GenBank/DDBJ whole genome shotgun (WGS) entry which is preliminary data.</text>
</comment>
<proteinExistence type="predicted"/>
<feature type="domain" description="Transposase IS110-like N-terminal" evidence="1">
    <location>
        <begin position="8"/>
        <end position="95"/>
    </location>
</feature>
<protein>
    <submittedName>
        <fullName evidence="3">Probable family 20 transposase</fullName>
    </submittedName>
</protein>
<dbReference type="GO" id="GO:0004803">
    <property type="term" value="F:transposase activity"/>
    <property type="evidence" value="ECO:0007669"/>
    <property type="project" value="InterPro"/>
</dbReference>
<dbReference type="Pfam" id="PF02371">
    <property type="entry name" value="Transposase_20"/>
    <property type="match status" value="1"/>
</dbReference>
<dbReference type="GO" id="GO:0003677">
    <property type="term" value="F:DNA binding"/>
    <property type="evidence" value="ECO:0007669"/>
    <property type="project" value="InterPro"/>
</dbReference>
<feature type="domain" description="Transposase IS116/IS110/IS902 C-terminal" evidence="2">
    <location>
        <begin position="161"/>
        <end position="241"/>
    </location>
</feature>